<keyword evidence="5 7" id="KW-1133">Transmembrane helix</keyword>
<keyword evidence="11" id="KW-1185">Reference proteome</keyword>
<dbReference type="Gene3D" id="3.30.240.20">
    <property type="entry name" value="bsu07140 like domains"/>
    <property type="match status" value="2"/>
</dbReference>
<protein>
    <submittedName>
        <fullName evidence="10">DUF421 domain-containing protein</fullName>
    </submittedName>
</protein>
<evidence type="ECO:0000259" key="9">
    <source>
        <dbReference type="Pfam" id="PF20730"/>
    </source>
</evidence>
<comment type="caution">
    <text evidence="10">The sequence shown here is derived from an EMBL/GenBank/DDBJ whole genome shotgun (WGS) entry which is preliminary data.</text>
</comment>
<dbReference type="PANTHER" id="PTHR34582">
    <property type="entry name" value="UPF0702 TRANSMEMBRANE PROTEIN YCAP"/>
    <property type="match status" value="1"/>
</dbReference>
<dbReference type="OrthoDB" id="9778331at2"/>
<evidence type="ECO:0000313" key="10">
    <source>
        <dbReference type="EMBL" id="RKN79064.1"/>
    </source>
</evidence>
<evidence type="ECO:0000256" key="7">
    <source>
        <dbReference type="SAM" id="Phobius"/>
    </source>
</evidence>
<keyword evidence="4 7" id="KW-0812">Transmembrane</keyword>
<keyword evidence="6 7" id="KW-0472">Membrane</keyword>
<name>A0A3B0C419_9BACL</name>
<dbReference type="AlphaFoldDB" id="A0A3B0C419"/>
<organism evidence="10 11">
    <name type="scientific">Paenibacillus ginsengarvi</name>
    <dbReference type="NCBI Taxonomy" id="400777"/>
    <lineage>
        <taxon>Bacteria</taxon>
        <taxon>Bacillati</taxon>
        <taxon>Bacillota</taxon>
        <taxon>Bacilli</taxon>
        <taxon>Bacillales</taxon>
        <taxon>Paenibacillaceae</taxon>
        <taxon>Paenibacillus</taxon>
    </lineage>
</organism>
<comment type="similarity">
    <text evidence="2">Belongs to the UPF0702 family.</text>
</comment>
<gene>
    <name evidence="10" type="ORF">D7M11_22115</name>
</gene>
<dbReference type="InterPro" id="IPR007353">
    <property type="entry name" value="DUF421"/>
</dbReference>
<dbReference type="InterPro" id="IPR023090">
    <property type="entry name" value="UPF0702_alpha/beta_dom_sf"/>
</dbReference>
<dbReference type="Pfam" id="PF20730">
    <property type="entry name" value="YetF_N"/>
    <property type="match status" value="1"/>
</dbReference>
<dbReference type="InterPro" id="IPR012452">
    <property type="entry name" value="DUF1657"/>
</dbReference>
<dbReference type="InterPro" id="IPR048454">
    <property type="entry name" value="YetF_N"/>
</dbReference>
<evidence type="ECO:0000313" key="11">
    <source>
        <dbReference type="Proteomes" id="UP000282311"/>
    </source>
</evidence>
<sequence length="286" mass="32209">MPIWMQVVVRSVAALAVLFLMTRLLGKKQLSQLNFFHYIVGITIGEVAGFISLEIEGHFMHGVAAMLVWTLIPLAFEWLSMKSKHVRKWFDGEGTVLIKDGKVLEDNLKKAMFTSDELLEELRKKNAFRFADVEFAVLETDGKVSVMLTQENQPLTPKSLGLKMPNEQEPQTVIMDGEIMDEPLATAGLSRGWLAAELDKLGVAQENVYLAQVDGYGELTVDLYDDQIKTPMPSERAVLWATLRKCEADLELFSLATDDAKAKHSYERSVKTLKSIVKQVEPYLTR</sequence>
<feature type="transmembrane region" description="Helical" evidence="7">
    <location>
        <begin position="6"/>
        <end position="26"/>
    </location>
</feature>
<dbReference type="Pfam" id="PF07870">
    <property type="entry name" value="DUF1657"/>
    <property type="match status" value="1"/>
</dbReference>
<dbReference type="PANTHER" id="PTHR34582:SF7">
    <property type="entry name" value="UPF0702 TRANSMEMBRANE PROTEIN YDFS"/>
    <property type="match status" value="1"/>
</dbReference>
<dbReference type="Pfam" id="PF04239">
    <property type="entry name" value="DUF421"/>
    <property type="match status" value="1"/>
</dbReference>
<evidence type="ECO:0000256" key="6">
    <source>
        <dbReference type="ARBA" id="ARBA00023136"/>
    </source>
</evidence>
<dbReference type="GO" id="GO:0005886">
    <property type="term" value="C:plasma membrane"/>
    <property type="evidence" value="ECO:0007669"/>
    <property type="project" value="UniProtKB-SubCell"/>
</dbReference>
<evidence type="ECO:0000256" key="2">
    <source>
        <dbReference type="ARBA" id="ARBA00006448"/>
    </source>
</evidence>
<evidence type="ECO:0000256" key="1">
    <source>
        <dbReference type="ARBA" id="ARBA00004651"/>
    </source>
</evidence>
<feature type="domain" description="YetF C-terminal" evidence="8">
    <location>
        <begin position="81"/>
        <end position="214"/>
    </location>
</feature>
<proteinExistence type="inferred from homology"/>
<dbReference type="RefSeq" id="WP_120749433.1">
    <property type="nucleotide sequence ID" value="NZ_RBAH01000017.1"/>
</dbReference>
<dbReference type="Proteomes" id="UP000282311">
    <property type="component" value="Unassembled WGS sequence"/>
</dbReference>
<dbReference type="EMBL" id="RBAH01000017">
    <property type="protein sequence ID" value="RKN79064.1"/>
    <property type="molecule type" value="Genomic_DNA"/>
</dbReference>
<feature type="domain" description="YetF-like N-terminal transmembrane" evidence="9">
    <location>
        <begin position="6"/>
        <end position="79"/>
    </location>
</feature>
<evidence type="ECO:0000256" key="3">
    <source>
        <dbReference type="ARBA" id="ARBA00022475"/>
    </source>
</evidence>
<accession>A0A3B0C419</accession>
<evidence type="ECO:0000256" key="5">
    <source>
        <dbReference type="ARBA" id="ARBA00022989"/>
    </source>
</evidence>
<feature type="transmembrane region" description="Helical" evidence="7">
    <location>
        <begin position="35"/>
        <end position="53"/>
    </location>
</feature>
<evidence type="ECO:0000259" key="8">
    <source>
        <dbReference type="Pfam" id="PF04239"/>
    </source>
</evidence>
<comment type="subcellular location">
    <subcellularLocation>
        <location evidence="1">Cell membrane</location>
        <topology evidence="1">Multi-pass membrane protein</topology>
    </subcellularLocation>
</comment>
<feature type="transmembrane region" description="Helical" evidence="7">
    <location>
        <begin position="59"/>
        <end position="79"/>
    </location>
</feature>
<evidence type="ECO:0000256" key="4">
    <source>
        <dbReference type="ARBA" id="ARBA00022692"/>
    </source>
</evidence>
<keyword evidence="3" id="KW-1003">Cell membrane</keyword>
<reference evidence="10 11" key="1">
    <citation type="journal article" date="2007" name="Int. J. Syst. Evol. Microbiol.">
        <title>Paenibacillus ginsengarvi sp. nov., isolated from soil from ginseng cultivation.</title>
        <authorList>
            <person name="Yoon M.H."/>
            <person name="Ten L.N."/>
            <person name="Im W.T."/>
        </authorList>
    </citation>
    <scope>NUCLEOTIDE SEQUENCE [LARGE SCALE GENOMIC DNA]</scope>
    <source>
        <strain evidence="10 11">KCTC 13059</strain>
    </source>
</reference>